<gene>
    <name evidence="1" type="ORF">N0V83_004756</name>
</gene>
<comment type="caution">
    <text evidence="1">The sequence shown here is derived from an EMBL/GenBank/DDBJ whole genome shotgun (WGS) entry which is preliminary data.</text>
</comment>
<organism evidence="1 2">
    <name type="scientific">Neocucurbitaria cava</name>
    <dbReference type="NCBI Taxonomy" id="798079"/>
    <lineage>
        <taxon>Eukaryota</taxon>
        <taxon>Fungi</taxon>
        <taxon>Dikarya</taxon>
        <taxon>Ascomycota</taxon>
        <taxon>Pezizomycotina</taxon>
        <taxon>Dothideomycetes</taxon>
        <taxon>Pleosporomycetidae</taxon>
        <taxon>Pleosporales</taxon>
        <taxon>Pleosporineae</taxon>
        <taxon>Cucurbitariaceae</taxon>
        <taxon>Neocucurbitaria</taxon>
    </lineage>
</organism>
<evidence type="ECO:0000313" key="1">
    <source>
        <dbReference type="EMBL" id="KAJ4371537.1"/>
    </source>
</evidence>
<protein>
    <submittedName>
        <fullName evidence="1">Uncharacterized protein</fullName>
    </submittedName>
</protein>
<keyword evidence="2" id="KW-1185">Reference proteome</keyword>
<dbReference type="OrthoDB" id="10250354at2759"/>
<sequence>METYVKAYKSYSKLLTGHFVGRNLELEDLDDRFIHHRGEGTKKLGFASYLARMKEDEEVMETWKVAQERHIQALLQCEEVRFKTIKLYQTLQV</sequence>
<evidence type="ECO:0000313" key="2">
    <source>
        <dbReference type="Proteomes" id="UP001140560"/>
    </source>
</evidence>
<reference evidence="1" key="1">
    <citation type="submission" date="2022-10" db="EMBL/GenBank/DDBJ databases">
        <title>Tapping the CABI collections for fungal endophytes: first genome assemblies for Collariella, Neodidymelliopsis, Ascochyta clinopodiicola, Didymella pomorum, Didymosphaeria variabile, Neocosmospora piperis and Neocucurbitaria cava.</title>
        <authorList>
            <person name="Hill R."/>
        </authorList>
    </citation>
    <scope>NUCLEOTIDE SEQUENCE</scope>
    <source>
        <strain evidence="1">IMI 356814</strain>
    </source>
</reference>
<name>A0A9W9CNG9_9PLEO</name>
<proteinExistence type="predicted"/>
<accession>A0A9W9CNG9</accession>
<dbReference type="EMBL" id="JAPEUY010000007">
    <property type="protein sequence ID" value="KAJ4371537.1"/>
    <property type="molecule type" value="Genomic_DNA"/>
</dbReference>
<dbReference type="Proteomes" id="UP001140560">
    <property type="component" value="Unassembled WGS sequence"/>
</dbReference>
<dbReference type="AlphaFoldDB" id="A0A9W9CNG9"/>